<accession>A0AAD7F5Q6</accession>
<reference evidence="3" key="1">
    <citation type="submission" date="2023-03" db="EMBL/GenBank/DDBJ databases">
        <title>Massive genome expansion in bonnet fungi (Mycena s.s.) driven by repeated elements and novel gene families across ecological guilds.</title>
        <authorList>
            <consortium name="Lawrence Berkeley National Laboratory"/>
            <person name="Harder C.B."/>
            <person name="Miyauchi S."/>
            <person name="Viragh M."/>
            <person name="Kuo A."/>
            <person name="Thoen E."/>
            <person name="Andreopoulos B."/>
            <person name="Lu D."/>
            <person name="Skrede I."/>
            <person name="Drula E."/>
            <person name="Henrissat B."/>
            <person name="Morin E."/>
            <person name="Kohler A."/>
            <person name="Barry K."/>
            <person name="LaButti K."/>
            <person name="Morin E."/>
            <person name="Salamov A."/>
            <person name="Lipzen A."/>
            <person name="Mereny Z."/>
            <person name="Hegedus B."/>
            <person name="Baldrian P."/>
            <person name="Stursova M."/>
            <person name="Weitz H."/>
            <person name="Taylor A."/>
            <person name="Grigoriev I.V."/>
            <person name="Nagy L.G."/>
            <person name="Martin F."/>
            <person name="Kauserud H."/>
        </authorList>
    </citation>
    <scope>NUCLEOTIDE SEQUENCE</scope>
    <source>
        <strain evidence="3">CBHHK002</strain>
    </source>
</reference>
<evidence type="ECO:0000256" key="1">
    <source>
        <dbReference type="SAM" id="MobiDB-lite"/>
    </source>
</evidence>
<keyword evidence="2" id="KW-0472">Membrane</keyword>
<evidence type="ECO:0000313" key="3">
    <source>
        <dbReference type="EMBL" id="KAJ7366905.1"/>
    </source>
</evidence>
<feature type="region of interest" description="Disordered" evidence="1">
    <location>
        <begin position="151"/>
        <end position="170"/>
    </location>
</feature>
<dbReference type="EMBL" id="JARIHO010000002">
    <property type="protein sequence ID" value="KAJ7366905.1"/>
    <property type="molecule type" value="Genomic_DNA"/>
</dbReference>
<keyword evidence="2" id="KW-1133">Transmembrane helix</keyword>
<feature type="transmembrane region" description="Helical" evidence="2">
    <location>
        <begin position="51"/>
        <end position="76"/>
    </location>
</feature>
<keyword evidence="4" id="KW-1185">Reference proteome</keyword>
<feature type="region of interest" description="Disordered" evidence="1">
    <location>
        <begin position="191"/>
        <end position="211"/>
    </location>
</feature>
<gene>
    <name evidence="3" type="ORF">DFH08DRAFT_948900</name>
</gene>
<proteinExistence type="predicted"/>
<evidence type="ECO:0000313" key="4">
    <source>
        <dbReference type="Proteomes" id="UP001218218"/>
    </source>
</evidence>
<keyword evidence="2" id="KW-0812">Transmembrane</keyword>
<sequence>MVFSVNALEDGPRTLPPFKAGLSLSAPGSAASATSASPSVIYIPSPEQSSLAAPIAAGEVGGLALLAILTVLLFCWTRYRRPNNTGIVSDSEIGDEKEFEAAAQSFPQPRPQLPTTKPSPAESWQKRRRRGEAAQQMGVIQQEIRQLRQQAEARRLARRNTSKSPDRTDAQILATLRGLGAQIDGLERQIQAMGGTREREAPPQYTSRRPW</sequence>
<dbReference type="AlphaFoldDB" id="A0AAD7F5Q6"/>
<comment type="caution">
    <text evidence="3">The sequence shown here is derived from an EMBL/GenBank/DDBJ whole genome shotgun (WGS) entry which is preliminary data.</text>
</comment>
<protein>
    <submittedName>
        <fullName evidence="3">Uncharacterized protein</fullName>
    </submittedName>
</protein>
<feature type="region of interest" description="Disordered" evidence="1">
    <location>
        <begin position="98"/>
        <end position="137"/>
    </location>
</feature>
<name>A0AAD7F5Q6_9AGAR</name>
<evidence type="ECO:0000256" key="2">
    <source>
        <dbReference type="SAM" id="Phobius"/>
    </source>
</evidence>
<dbReference type="Proteomes" id="UP001218218">
    <property type="component" value="Unassembled WGS sequence"/>
</dbReference>
<organism evidence="3 4">
    <name type="scientific">Mycena albidolilacea</name>
    <dbReference type="NCBI Taxonomy" id="1033008"/>
    <lineage>
        <taxon>Eukaryota</taxon>
        <taxon>Fungi</taxon>
        <taxon>Dikarya</taxon>
        <taxon>Basidiomycota</taxon>
        <taxon>Agaricomycotina</taxon>
        <taxon>Agaricomycetes</taxon>
        <taxon>Agaricomycetidae</taxon>
        <taxon>Agaricales</taxon>
        <taxon>Marasmiineae</taxon>
        <taxon>Mycenaceae</taxon>
        <taxon>Mycena</taxon>
    </lineage>
</organism>